<reference evidence="1 2" key="1">
    <citation type="submission" date="2016-02" db="EMBL/GenBank/DDBJ databases">
        <title>Draft genome sequence of the strain BR 10247T Bradyrhizobium neotropicale isolated from nodules of Centrolobium paraense.</title>
        <authorList>
            <person name="Simoes-Araujo J.L."/>
            <person name="Barauna A.C."/>
            <person name="Silva K."/>
            <person name="Zilli J.E."/>
        </authorList>
    </citation>
    <scope>NUCLEOTIDE SEQUENCE [LARGE SCALE GENOMIC DNA]</scope>
    <source>
        <strain evidence="1 2">BR 10247</strain>
    </source>
</reference>
<comment type="caution">
    <text evidence="1">The sequence shown here is derived from an EMBL/GenBank/DDBJ whole genome shotgun (WGS) entry which is preliminary data.</text>
</comment>
<gene>
    <name evidence="1" type="ORF">AXW67_00210</name>
</gene>
<sequence>MAVERIARARGFAIRIYVQHDPNNLFPIGTVGFGVEETPIGHQMLLVIGCKCRLIRSDIRNDR</sequence>
<protein>
    <submittedName>
        <fullName evidence="1">Uncharacterized protein</fullName>
    </submittedName>
</protein>
<accession>A0A176Z887</accession>
<proteinExistence type="predicted"/>
<evidence type="ECO:0000313" key="2">
    <source>
        <dbReference type="Proteomes" id="UP000077173"/>
    </source>
</evidence>
<dbReference type="Proteomes" id="UP000077173">
    <property type="component" value="Unassembled WGS sequence"/>
</dbReference>
<dbReference type="EMBL" id="LSEF01000049">
    <property type="protein sequence ID" value="OAF16930.1"/>
    <property type="molecule type" value="Genomic_DNA"/>
</dbReference>
<evidence type="ECO:0000313" key="1">
    <source>
        <dbReference type="EMBL" id="OAF16930.1"/>
    </source>
</evidence>
<name>A0A176Z887_9BRAD</name>
<organism evidence="1 2">
    <name type="scientific">Bradyrhizobium neotropicale</name>
    <dbReference type="NCBI Taxonomy" id="1497615"/>
    <lineage>
        <taxon>Bacteria</taxon>
        <taxon>Pseudomonadati</taxon>
        <taxon>Pseudomonadota</taxon>
        <taxon>Alphaproteobacteria</taxon>
        <taxon>Hyphomicrobiales</taxon>
        <taxon>Nitrobacteraceae</taxon>
        <taxon>Bradyrhizobium</taxon>
    </lineage>
</organism>
<dbReference type="AlphaFoldDB" id="A0A176Z887"/>
<keyword evidence="2" id="KW-1185">Reference proteome</keyword>